<reference evidence="1 2" key="1">
    <citation type="submission" date="2020-08" db="EMBL/GenBank/DDBJ databases">
        <title>Genomic Encyclopedia of Type Strains, Phase IV (KMG-IV): sequencing the most valuable type-strain genomes for metagenomic binning, comparative biology and taxonomic classification.</title>
        <authorList>
            <person name="Goeker M."/>
        </authorList>
    </citation>
    <scope>NUCLEOTIDE SEQUENCE [LARGE SCALE GENOMIC DNA]</scope>
    <source>
        <strain evidence="1 2">DSM 7051</strain>
    </source>
</reference>
<protein>
    <submittedName>
        <fullName evidence="1">Uncharacterized protein</fullName>
    </submittedName>
</protein>
<gene>
    <name evidence="1" type="ORF">GGR00_004762</name>
</gene>
<comment type="caution">
    <text evidence="1">The sequence shown here is derived from an EMBL/GenBank/DDBJ whole genome shotgun (WGS) entry which is preliminary data.</text>
</comment>
<dbReference type="Proteomes" id="UP000536262">
    <property type="component" value="Unassembled WGS sequence"/>
</dbReference>
<sequence length="81" mass="8915">MALLSRLERLEQRAQPDPLFRANIKSASGMSEPALAADFSQRLVDGTLPPDLDPIAVSKFVQLIPRGSERQNPVGMTTMEH</sequence>
<evidence type="ECO:0000313" key="2">
    <source>
        <dbReference type="Proteomes" id="UP000536262"/>
    </source>
</evidence>
<name>A0A7X0FCQ4_9HYPH</name>
<proteinExistence type="predicted"/>
<dbReference type="AlphaFoldDB" id="A0A7X0FCQ4"/>
<evidence type="ECO:0000313" key="1">
    <source>
        <dbReference type="EMBL" id="MBB6356944.1"/>
    </source>
</evidence>
<accession>A0A7X0FCQ4</accession>
<dbReference type="RefSeq" id="WP_184701481.1">
    <property type="nucleotide sequence ID" value="NZ_BAABEG010000001.1"/>
</dbReference>
<dbReference type="EMBL" id="JACHOU010000018">
    <property type="protein sequence ID" value="MBB6356944.1"/>
    <property type="molecule type" value="Genomic_DNA"/>
</dbReference>
<keyword evidence="2" id="KW-1185">Reference proteome</keyword>
<organism evidence="1 2">
    <name type="scientific">Aminobacter aganoensis</name>
    <dbReference type="NCBI Taxonomy" id="83264"/>
    <lineage>
        <taxon>Bacteria</taxon>
        <taxon>Pseudomonadati</taxon>
        <taxon>Pseudomonadota</taxon>
        <taxon>Alphaproteobacteria</taxon>
        <taxon>Hyphomicrobiales</taxon>
        <taxon>Phyllobacteriaceae</taxon>
        <taxon>Aminobacter</taxon>
    </lineage>
</organism>